<name>A0ABX7N804_9BACT</name>
<evidence type="ECO:0000313" key="1">
    <source>
        <dbReference type="EMBL" id="QSQ14864.1"/>
    </source>
</evidence>
<accession>A0ABX7N804</accession>
<gene>
    <name evidence="1" type="ORF">JY572_01875</name>
</gene>
<protein>
    <recommendedName>
        <fullName evidence="3">Lipoprotein</fullName>
    </recommendedName>
</protein>
<dbReference type="RefSeq" id="WP_206716621.1">
    <property type="nucleotide sequence ID" value="NZ_CP071091.1"/>
</dbReference>
<dbReference type="Proteomes" id="UP000663090">
    <property type="component" value="Chromosome"/>
</dbReference>
<dbReference type="EMBL" id="CP071091">
    <property type="protein sequence ID" value="QSQ14864.1"/>
    <property type="molecule type" value="Genomic_DNA"/>
</dbReference>
<sequence>MVEHLRVWSLGGCLVIVGLPGLAFAGGWFPCGHLTQFVKCQLVDFPSLRYEYAVRHGDNSSEPFPVSCVAWNVGWRVHNKQPFFVHSDNPSAGMKWGGFMYYIGTSASDDDSCYQAEGWKQRYWYLNASNVVVSEWSNGCLDVEIFCRER</sequence>
<evidence type="ECO:0000313" key="2">
    <source>
        <dbReference type="Proteomes" id="UP000663090"/>
    </source>
</evidence>
<keyword evidence="2" id="KW-1185">Reference proteome</keyword>
<reference evidence="1 2" key="1">
    <citation type="submission" date="2021-02" db="EMBL/GenBank/DDBJ databases">
        <title>De Novo genome assembly of isolated myxobacteria.</title>
        <authorList>
            <person name="Stevens D.C."/>
        </authorList>
    </citation>
    <scope>NUCLEOTIDE SEQUENCE [LARGE SCALE GENOMIC DNA]</scope>
    <source>
        <strain evidence="1 2">SCHIC003</strain>
    </source>
</reference>
<proteinExistence type="predicted"/>
<organism evidence="1 2">
    <name type="scientific">Myxococcus landrumensis</name>
    <dbReference type="NCBI Taxonomy" id="2813577"/>
    <lineage>
        <taxon>Bacteria</taxon>
        <taxon>Pseudomonadati</taxon>
        <taxon>Myxococcota</taxon>
        <taxon>Myxococcia</taxon>
        <taxon>Myxococcales</taxon>
        <taxon>Cystobacterineae</taxon>
        <taxon>Myxococcaceae</taxon>
        <taxon>Myxococcus</taxon>
    </lineage>
</organism>
<evidence type="ECO:0008006" key="3">
    <source>
        <dbReference type="Google" id="ProtNLM"/>
    </source>
</evidence>